<reference evidence="2 3" key="1">
    <citation type="submission" date="2023-07" db="EMBL/GenBank/DDBJ databases">
        <title>Sorghum-associated microbial communities from plants grown in Nebraska, USA.</title>
        <authorList>
            <person name="Schachtman D."/>
        </authorList>
    </citation>
    <scope>NUCLEOTIDE SEQUENCE [LARGE SCALE GENOMIC DNA]</scope>
    <source>
        <strain evidence="2 3">DS1001</strain>
    </source>
</reference>
<accession>A0AAJ1SZC0</accession>
<evidence type="ECO:0000313" key="2">
    <source>
        <dbReference type="EMBL" id="MDQ0147366.1"/>
    </source>
</evidence>
<evidence type="ECO:0000256" key="1">
    <source>
        <dbReference type="SAM" id="MobiDB-lite"/>
    </source>
</evidence>
<dbReference type="EMBL" id="JAUSTB010000012">
    <property type="protein sequence ID" value="MDQ0147366.1"/>
    <property type="molecule type" value="Genomic_DNA"/>
</dbReference>
<dbReference type="RefSeq" id="WP_307361631.1">
    <property type="nucleotide sequence ID" value="NZ_JAUSTB010000012.1"/>
</dbReference>
<gene>
    <name evidence="2" type="ORF">J2T23_003276</name>
</gene>
<organism evidence="2 3">
    <name type="scientific">Pseudarthrobacter niigatensis</name>
    <dbReference type="NCBI Taxonomy" id="369935"/>
    <lineage>
        <taxon>Bacteria</taxon>
        <taxon>Bacillati</taxon>
        <taxon>Actinomycetota</taxon>
        <taxon>Actinomycetes</taxon>
        <taxon>Micrococcales</taxon>
        <taxon>Micrococcaceae</taxon>
        <taxon>Pseudarthrobacter</taxon>
    </lineage>
</organism>
<dbReference type="AlphaFoldDB" id="A0AAJ1SZC0"/>
<dbReference type="Proteomes" id="UP001239267">
    <property type="component" value="Unassembled WGS sequence"/>
</dbReference>
<comment type="caution">
    <text evidence="2">The sequence shown here is derived from an EMBL/GenBank/DDBJ whole genome shotgun (WGS) entry which is preliminary data.</text>
</comment>
<sequence length="400" mass="39482">MRHNRIFGIGGRSGNRKNSRRADTGGGGPAGRHHDGPRDIRPQALLTAALLALEGGMVMLPVAATAAGPDLPQATNCSVRIFPGLGGPGSNAIASSSNGLVIGIADTAGGGSAPVLWRGGQPTQLTIPLDAVAPASVNAAGVVVGTGYDATNEVLVGWWWQDGQYHPLPVKPGDIAIPSAISDNGIVAGALVADEEHSDGPGADEDERPAVWPSVTAVARELTLPAGARGGHAFAIGPDGTAGGVALSDDATPVLWAPDGSAKALPTLSGKGGVVLGIDATGQALGQSAVADGTHAVTWAAPSAVTDVGAAAAGPKSSASSGIAGVTVGSGSSPSFRGERPQAVIWIGKSARILPPGSDAQFTGVSGSASSVSRQGANTVVIGYSAADNGLRRATEWSCK</sequence>
<proteinExistence type="predicted"/>
<keyword evidence="3" id="KW-1185">Reference proteome</keyword>
<feature type="region of interest" description="Disordered" evidence="1">
    <location>
        <begin position="1"/>
        <end position="39"/>
    </location>
</feature>
<name>A0AAJ1SZC0_9MICC</name>
<evidence type="ECO:0000313" key="3">
    <source>
        <dbReference type="Proteomes" id="UP001239267"/>
    </source>
</evidence>
<protein>
    <submittedName>
        <fullName evidence="2">Uncharacterized protein</fullName>
    </submittedName>
</protein>